<evidence type="ECO:0000256" key="1">
    <source>
        <dbReference type="ARBA" id="ARBA00006987"/>
    </source>
</evidence>
<dbReference type="PANTHER" id="PTHR42928">
    <property type="entry name" value="TRICARBOXYLATE-BINDING PROTEIN"/>
    <property type="match status" value="1"/>
</dbReference>
<proteinExistence type="inferred from homology"/>
<dbReference type="PANTHER" id="PTHR42928:SF5">
    <property type="entry name" value="BLR1237 PROTEIN"/>
    <property type="match status" value="1"/>
</dbReference>
<feature type="signal peptide" evidence="2">
    <location>
        <begin position="1"/>
        <end position="30"/>
    </location>
</feature>
<dbReference type="InterPro" id="IPR042100">
    <property type="entry name" value="Bug_dom1"/>
</dbReference>
<comment type="similarity">
    <text evidence="1">Belongs to the UPF0065 (bug) family.</text>
</comment>
<evidence type="ECO:0000313" key="3">
    <source>
        <dbReference type="EMBL" id="CAA6828888.1"/>
    </source>
</evidence>
<dbReference type="AlphaFoldDB" id="A0A6S6UAY4"/>
<keyword evidence="2" id="KW-0732">Signal</keyword>
<feature type="chain" id="PRO_5027687672" evidence="2">
    <location>
        <begin position="31"/>
        <end position="115"/>
    </location>
</feature>
<dbReference type="Gene3D" id="3.40.190.150">
    <property type="entry name" value="Bordetella uptake gene, domain 1"/>
    <property type="match status" value="1"/>
</dbReference>
<reference evidence="3" key="1">
    <citation type="submission" date="2020-01" db="EMBL/GenBank/DDBJ databases">
        <authorList>
            <person name="Meier V. D."/>
            <person name="Meier V D."/>
        </authorList>
    </citation>
    <scope>NUCLEOTIDE SEQUENCE</scope>
    <source>
        <strain evidence="3">HLG_WM_MAG_09</strain>
    </source>
</reference>
<gene>
    <name evidence="3" type="ORF">HELGO_WM51495</name>
</gene>
<accession>A0A6S6UAY4</accession>
<organism evidence="3">
    <name type="scientific">uncultured Thiotrichaceae bacterium</name>
    <dbReference type="NCBI Taxonomy" id="298394"/>
    <lineage>
        <taxon>Bacteria</taxon>
        <taxon>Pseudomonadati</taxon>
        <taxon>Pseudomonadota</taxon>
        <taxon>Gammaproteobacteria</taxon>
        <taxon>Thiotrichales</taxon>
        <taxon>Thiotrichaceae</taxon>
        <taxon>environmental samples</taxon>
    </lineage>
</organism>
<sequence length="115" mass="12250">MNKLRRTINKAIMGVALGTMTLGFSHSALAETDFSNKNIEWVIPFSEGGGSDKWARFYAPLLSEALPGKPTVVVKNMPGAGSTKGANWFASRAKNDGLTILGTSGSTQFPFLLGE</sequence>
<protein>
    <submittedName>
        <fullName evidence="3">Tricarboxylate transport protein TctC</fullName>
    </submittedName>
</protein>
<name>A0A6S6UAY4_9GAMM</name>
<evidence type="ECO:0000256" key="2">
    <source>
        <dbReference type="SAM" id="SignalP"/>
    </source>
</evidence>
<dbReference type="InterPro" id="IPR005064">
    <property type="entry name" value="BUG"/>
</dbReference>
<dbReference type="EMBL" id="CACVAT010000482">
    <property type="protein sequence ID" value="CAA6828888.1"/>
    <property type="molecule type" value="Genomic_DNA"/>
</dbReference>